<feature type="compositionally biased region" description="Basic and acidic residues" evidence="1">
    <location>
        <begin position="175"/>
        <end position="184"/>
    </location>
</feature>
<comment type="caution">
    <text evidence="2">The sequence shown here is derived from an EMBL/GenBank/DDBJ whole genome shotgun (WGS) entry which is preliminary data.</text>
</comment>
<evidence type="ECO:0000313" key="2">
    <source>
        <dbReference type="EMBL" id="KAK9010395.1"/>
    </source>
</evidence>
<gene>
    <name evidence="2" type="ORF">V6N11_036906</name>
</gene>
<proteinExistence type="predicted"/>
<dbReference type="Proteomes" id="UP001396334">
    <property type="component" value="Unassembled WGS sequence"/>
</dbReference>
<keyword evidence="3" id="KW-1185">Reference proteome</keyword>
<evidence type="ECO:0000256" key="1">
    <source>
        <dbReference type="SAM" id="MobiDB-lite"/>
    </source>
</evidence>
<sequence>MSTYQQGQSNSSNVNNADGDTSTRRQPTFGGMTLEDFLIKAGVVRQQCMPPPDVSPPPHHQPTQYGLYQTSNNPMVGLGFVSRPVGFSGTGYQTMHPCLNYGKIGVVSYQRAPSPLTTVCYDGKVDGAGGYGPTGVVAPVSPVSSERICTNQVDNSVAHAIRDRDQCNSARKGKDHGWSNREGS</sequence>
<accession>A0ABR2RBR3</accession>
<reference evidence="2 3" key="1">
    <citation type="journal article" date="2024" name="G3 (Bethesda)">
        <title>Genome assembly of Hibiscus sabdariffa L. provides insights into metabolisms of medicinal natural products.</title>
        <authorList>
            <person name="Kim T."/>
        </authorList>
    </citation>
    <scope>NUCLEOTIDE SEQUENCE [LARGE SCALE GENOMIC DNA]</scope>
    <source>
        <strain evidence="2">TK-2024</strain>
        <tissue evidence="2">Old leaves</tissue>
    </source>
</reference>
<feature type="region of interest" description="Disordered" evidence="1">
    <location>
        <begin position="1"/>
        <end position="30"/>
    </location>
</feature>
<name>A0ABR2RBR3_9ROSI</name>
<evidence type="ECO:0000313" key="3">
    <source>
        <dbReference type="Proteomes" id="UP001396334"/>
    </source>
</evidence>
<organism evidence="2 3">
    <name type="scientific">Hibiscus sabdariffa</name>
    <name type="common">roselle</name>
    <dbReference type="NCBI Taxonomy" id="183260"/>
    <lineage>
        <taxon>Eukaryota</taxon>
        <taxon>Viridiplantae</taxon>
        <taxon>Streptophyta</taxon>
        <taxon>Embryophyta</taxon>
        <taxon>Tracheophyta</taxon>
        <taxon>Spermatophyta</taxon>
        <taxon>Magnoliopsida</taxon>
        <taxon>eudicotyledons</taxon>
        <taxon>Gunneridae</taxon>
        <taxon>Pentapetalae</taxon>
        <taxon>rosids</taxon>
        <taxon>malvids</taxon>
        <taxon>Malvales</taxon>
        <taxon>Malvaceae</taxon>
        <taxon>Malvoideae</taxon>
        <taxon>Hibiscus</taxon>
    </lineage>
</organism>
<feature type="compositionally biased region" description="Low complexity" evidence="1">
    <location>
        <begin position="1"/>
        <end position="16"/>
    </location>
</feature>
<protein>
    <submittedName>
        <fullName evidence="2">Uncharacterized protein</fullName>
    </submittedName>
</protein>
<dbReference type="EMBL" id="JBBPBN010000024">
    <property type="protein sequence ID" value="KAK9010395.1"/>
    <property type="molecule type" value="Genomic_DNA"/>
</dbReference>
<feature type="region of interest" description="Disordered" evidence="1">
    <location>
        <begin position="164"/>
        <end position="184"/>
    </location>
</feature>